<gene>
    <name evidence="2" type="ORF">QNI22_32470</name>
</gene>
<evidence type="ECO:0000313" key="2">
    <source>
        <dbReference type="EMBL" id="MDJ1505416.1"/>
    </source>
</evidence>
<sequence>MNTRERRNYNKAFKLLAYLKNIFPTKYDKIGVVLLLYFGVSHLIMITDYPFLKSIFHDREKEKSIVEFLLIINCPLTFLLDFSILKCKNIYLKFIAVIPCIKLTQFYILALGVVFALGLGDGHGLFPGEEGF</sequence>
<protein>
    <submittedName>
        <fullName evidence="2">Uncharacterized protein</fullName>
    </submittedName>
</protein>
<keyword evidence="1" id="KW-0472">Membrane</keyword>
<organism evidence="2 3">
    <name type="scientific">Xanthocytophaga agilis</name>
    <dbReference type="NCBI Taxonomy" id="3048010"/>
    <lineage>
        <taxon>Bacteria</taxon>
        <taxon>Pseudomonadati</taxon>
        <taxon>Bacteroidota</taxon>
        <taxon>Cytophagia</taxon>
        <taxon>Cytophagales</taxon>
        <taxon>Rhodocytophagaceae</taxon>
        <taxon>Xanthocytophaga</taxon>
    </lineage>
</organism>
<comment type="caution">
    <text evidence="2">The sequence shown here is derived from an EMBL/GenBank/DDBJ whole genome shotgun (WGS) entry which is preliminary data.</text>
</comment>
<name>A0AAE3R835_9BACT</name>
<feature type="transmembrane region" description="Helical" evidence="1">
    <location>
        <begin position="64"/>
        <end position="85"/>
    </location>
</feature>
<proteinExistence type="predicted"/>
<dbReference type="EMBL" id="JASJOU010000016">
    <property type="protein sequence ID" value="MDJ1505416.1"/>
    <property type="molecule type" value="Genomic_DNA"/>
</dbReference>
<feature type="transmembrane region" description="Helical" evidence="1">
    <location>
        <begin position="30"/>
        <end position="52"/>
    </location>
</feature>
<dbReference type="RefSeq" id="WP_314517443.1">
    <property type="nucleotide sequence ID" value="NZ_JASJOU010000016.1"/>
</dbReference>
<accession>A0AAE3R835</accession>
<evidence type="ECO:0000256" key="1">
    <source>
        <dbReference type="SAM" id="Phobius"/>
    </source>
</evidence>
<keyword evidence="1" id="KW-1133">Transmembrane helix</keyword>
<evidence type="ECO:0000313" key="3">
    <source>
        <dbReference type="Proteomes" id="UP001232063"/>
    </source>
</evidence>
<keyword evidence="3" id="KW-1185">Reference proteome</keyword>
<keyword evidence="1" id="KW-0812">Transmembrane</keyword>
<dbReference type="AlphaFoldDB" id="A0AAE3R835"/>
<dbReference type="Proteomes" id="UP001232063">
    <property type="component" value="Unassembled WGS sequence"/>
</dbReference>
<reference evidence="2" key="1">
    <citation type="submission" date="2023-05" db="EMBL/GenBank/DDBJ databases">
        <authorList>
            <person name="Zhang X."/>
        </authorList>
    </citation>
    <scope>NUCLEOTIDE SEQUENCE</scope>
    <source>
        <strain evidence="2">BD1B2-1</strain>
    </source>
</reference>